<name>A0ACC2U4Z0_9FUNG</name>
<evidence type="ECO:0000313" key="2">
    <source>
        <dbReference type="Proteomes" id="UP001165960"/>
    </source>
</evidence>
<keyword evidence="2" id="KW-1185">Reference proteome</keyword>
<dbReference type="Proteomes" id="UP001165960">
    <property type="component" value="Unassembled WGS sequence"/>
</dbReference>
<protein>
    <submittedName>
        <fullName evidence="1">Uncharacterized protein</fullName>
    </submittedName>
</protein>
<dbReference type="EMBL" id="QTSX02001448">
    <property type="protein sequence ID" value="KAJ9081982.1"/>
    <property type="molecule type" value="Genomic_DNA"/>
</dbReference>
<evidence type="ECO:0000313" key="1">
    <source>
        <dbReference type="EMBL" id="KAJ9081982.1"/>
    </source>
</evidence>
<accession>A0ACC2U4Z0</accession>
<comment type="caution">
    <text evidence="1">The sequence shown here is derived from an EMBL/GenBank/DDBJ whole genome shotgun (WGS) entry which is preliminary data.</text>
</comment>
<proteinExistence type="predicted"/>
<organism evidence="1 2">
    <name type="scientific">Entomophthora muscae</name>
    <dbReference type="NCBI Taxonomy" id="34485"/>
    <lineage>
        <taxon>Eukaryota</taxon>
        <taxon>Fungi</taxon>
        <taxon>Fungi incertae sedis</taxon>
        <taxon>Zoopagomycota</taxon>
        <taxon>Entomophthoromycotina</taxon>
        <taxon>Entomophthoromycetes</taxon>
        <taxon>Entomophthorales</taxon>
        <taxon>Entomophthoraceae</taxon>
        <taxon>Entomophthora</taxon>
    </lineage>
</organism>
<reference evidence="1" key="1">
    <citation type="submission" date="2022-04" db="EMBL/GenBank/DDBJ databases">
        <title>Genome of the entomopathogenic fungus Entomophthora muscae.</title>
        <authorList>
            <person name="Elya C."/>
            <person name="Lovett B.R."/>
            <person name="Lee E."/>
            <person name="Macias A.M."/>
            <person name="Hajek A.E."/>
            <person name="De Bivort B.L."/>
            <person name="Kasson M.T."/>
            <person name="De Fine Licht H.H."/>
            <person name="Stajich J.E."/>
        </authorList>
    </citation>
    <scope>NUCLEOTIDE SEQUENCE</scope>
    <source>
        <strain evidence="1">Berkeley</strain>
    </source>
</reference>
<gene>
    <name evidence="1" type="ORF">DSO57_1008939</name>
</gene>
<sequence length="162" mass="18101">MTLYSRYLVLALNSLPGSSHPLLLSSYVITNPVPVILDSHELYNHYLTIKIIIYLLNIFPCVTLLKQNSYNISDSDKSRKDSHLPPRQSICFVKPVYVTEEEFKQLKQTALASPTPHQVTRVPTLSSKPLPIPPTISDAVPFTGADEGNVHSTHSLPFLSFD</sequence>